<reference evidence="1" key="2">
    <citation type="journal article" date="2023" name="IMA Fungus">
        <title>Comparative genomic study of the Penicillium genus elucidates a diverse pangenome and 15 lateral gene transfer events.</title>
        <authorList>
            <person name="Petersen C."/>
            <person name="Sorensen T."/>
            <person name="Nielsen M.R."/>
            <person name="Sondergaard T.E."/>
            <person name="Sorensen J.L."/>
            <person name="Fitzpatrick D.A."/>
            <person name="Frisvad J.C."/>
            <person name="Nielsen K.L."/>
        </authorList>
    </citation>
    <scope>NUCLEOTIDE SEQUENCE</scope>
    <source>
        <strain evidence="1">IBT 35675</strain>
    </source>
</reference>
<organism evidence="1 2">
    <name type="scientific">Penicillium brevicompactum</name>
    <dbReference type="NCBI Taxonomy" id="5074"/>
    <lineage>
        <taxon>Eukaryota</taxon>
        <taxon>Fungi</taxon>
        <taxon>Dikarya</taxon>
        <taxon>Ascomycota</taxon>
        <taxon>Pezizomycotina</taxon>
        <taxon>Eurotiomycetes</taxon>
        <taxon>Eurotiomycetidae</taxon>
        <taxon>Eurotiales</taxon>
        <taxon>Aspergillaceae</taxon>
        <taxon>Penicillium</taxon>
    </lineage>
</organism>
<dbReference type="Proteomes" id="UP001148299">
    <property type="component" value="Unassembled WGS sequence"/>
</dbReference>
<keyword evidence="2" id="KW-1185">Reference proteome</keyword>
<evidence type="ECO:0000313" key="1">
    <source>
        <dbReference type="EMBL" id="KAJ5358299.1"/>
    </source>
</evidence>
<protein>
    <submittedName>
        <fullName evidence="1">Uncharacterized protein</fullName>
    </submittedName>
</protein>
<dbReference type="AlphaFoldDB" id="A0A9W9UVP7"/>
<gene>
    <name evidence="1" type="ORF">N7541_005457</name>
</gene>
<dbReference type="EMBL" id="JAPZBR010000003">
    <property type="protein sequence ID" value="KAJ5358299.1"/>
    <property type="molecule type" value="Genomic_DNA"/>
</dbReference>
<proteinExistence type="predicted"/>
<comment type="caution">
    <text evidence="1">The sequence shown here is derived from an EMBL/GenBank/DDBJ whole genome shotgun (WGS) entry which is preliminary data.</text>
</comment>
<evidence type="ECO:0000313" key="2">
    <source>
        <dbReference type="Proteomes" id="UP001148299"/>
    </source>
</evidence>
<sequence length="82" mass="8672">MESWPGGDVPASIEAELPIELEGAAASKLPTLATPTTFDIYISNIHSDSQQQETFNPESEILGTSGIPSATLQDIIEANDSL</sequence>
<reference evidence="1" key="1">
    <citation type="submission" date="2022-12" db="EMBL/GenBank/DDBJ databases">
        <authorList>
            <person name="Petersen C."/>
        </authorList>
    </citation>
    <scope>NUCLEOTIDE SEQUENCE</scope>
    <source>
        <strain evidence="1">IBT 35675</strain>
    </source>
</reference>
<name>A0A9W9UVP7_PENBR</name>
<accession>A0A9W9UVP7</accession>